<gene>
    <name evidence="1" type="ORF">NPIL_432041</name>
</gene>
<comment type="caution">
    <text evidence="1">The sequence shown here is derived from an EMBL/GenBank/DDBJ whole genome shotgun (WGS) entry which is preliminary data.</text>
</comment>
<sequence length="97" mass="10874">MLMSCPLTLVKAFHCEDSNLAVGNPASVKSYSHSEMYLTPLSCIPYILRIFETHVEKDQNVLSHLGIPQAYHQEMECKIQGLAIPKDEALEWKGNIG</sequence>
<evidence type="ECO:0000313" key="2">
    <source>
        <dbReference type="Proteomes" id="UP000887013"/>
    </source>
</evidence>
<evidence type="ECO:0000313" key="1">
    <source>
        <dbReference type="EMBL" id="GFT87991.1"/>
    </source>
</evidence>
<protein>
    <submittedName>
        <fullName evidence="1">Uncharacterized protein</fullName>
    </submittedName>
</protein>
<accession>A0A8X6PZ76</accession>
<dbReference type="AlphaFoldDB" id="A0A8X6PZ76"/>
<keyword evidence="2" id="KW-1185">Reference proteome</keyword>
<dbReference type="EMBL" id="BMAW01120174">
    <property type="protein sequence ID" value="GFT87991.1"/>
    <property type="molecule type" value="Genomic_DNA"/>
</dbReference>
<organism evidence="1 2">
    <name type="scientific">Nephila pilipes</name>
    <name type="common">Giant wood spider</name>
    <name type="synonym">Nephila maculata</name>
    <dbReference type="NCBI Taxonomy" id="299642"/>
    <lineage>
        <taxon>Eukaryota</taxon>
        <taxon>Metazoa</taxon>
        <taxon>Ecdysozoa</taxon>
        <taxon>Arthropoda</taxon>
        <taxon>Chelicerata</taxon>
        <taxon>Arachnida</taxon>
        <taxon>Araneae</taxon>
        <taxon>Araneomorphae</taxon>
        <taxon>Entelegynae</taxon>
        <taxon>Araneoidea</taxon>
        <taxon>Nephilidae</taxon>
        <taxon>Nephila</taxon>
    </lineage>
</organism>
<dbReference type="Proteomes" id="UP000887013">
    <property type="component" value="Unassembled WGS sequence"/>
</dbReference>
<name>A0A8X6PZ76_NEPPI</name>
<proteinExistence type="predicted"/>
<reference evidence="1" key="1">
    <citation type="submission" date="2020-08" db="EMBL/GenBank/DDBJ databases">
        <title>Multicomponent nature underlies the extraordinary mechanical properties of spider dragline silk.</title>
        <authorList>
            <person name="Kono N."/>
            <person name="Nakamura H."/>
            <person name="Mori M."/>
            <person name="Yoshida Y."/>
            <person name="Ohtoshi R."/>
            <person name="Malay A.D."/>
            <person name="Moran D.A.P."/>
            <person name="Tomita M."/>
            <person name="Numata K."/>
            <person name="Arakawa K."/>
        </authorList>
    </citation>
    <scope>NUCLEOTIDE SEQUENCE</scope>
</reference>